<dbReference type="PANTHER" id="PTHR11085:SF4">
    <property type="entry name" value="NAD-DEPENDENT PROTEIN DEACYLASE"/>
    <property type="match status" value="1"/>
</dbReference>
<keyword evidence="4" id="KW-0479">Metal-binding</keyword>
<dbReference type="Pfam" id="PF02146">
    <property type="entry name" value="SIR2"/>
    <property type="match status" value="1"/>
</dbReference>
<protein>
    <recommendedName>
        <fullName evidence="1">protein acetyllysine N-acetyltransferase</fullName>
        <ecNumber evidence="1">2.3.1.286</ecNumber>
    </recommendedName>
</protein>
<dbReference type="InterPro" id="IPR029035">
    <property type="entry name" value="DHS-like_NAD/FAD-binding_dom"/>
</dbReference>
<keyword evidence="3" id="KW-0520">NAD</keyword>
<dbReference type="EMBL" id="ADFR01000003">
    <property type="protein sequence ID" value="EFC05995.1"/>
    <property type="molecule type" value="Genomic_DNA"/>
</dbReference>
<dbReference type="AlphaFoldDB" id="D2MNH3"/>
<dbReference type="RefSeq" id="WP_006626944.1">
    <property type="nucleotide sequence ID" value="NZ_ADFR01000003.1"/>
</dbReference>
<dbReference type="eggNOG" id="COG0846">
    <property type="taxonomic scope" value="Bacteria"/>
</dbReference>
<dbReference type="GO" id="GO:0046872">
    <property type="term" value="F:metal ion binding"/>
    <property type="evidence" value="ECO:0007669"/>
    <property type="project" value="UniProtKB-KW"/>
</dbReference>
<sequence>MRMKQAIEKFYEIIQQGHKIVFFTGAGVSTASGIPDFRSQDGLYHQKYTDPPEKILSHSYFMEHTAEFFEFYRDKMLYLNVRDSYVHQFIAQLEKEGKSVNVITQNIDGLHQKAGSGHVLELHGSVLRNYCMNCHQARSAQFIKESVGIPKCSICGGIIKPDVVLYEEGLDEKILYQAIRVLDEADVCVIMGTSLVVYPAAGLLRYFHGDTLVLINREITPYDDQADLVLHMDFKEIFQK</sequence>
<evidence type="ECO:0000259" key="5">
    <source>
        <dbReference type="PROSITE" id="PS50305"/>
    </source>
</evidence>
<comment type="caution">
    <text evidence="6">The sequence shown here is derived from an EMBL/GenBank/DDBJ whole genome shotgun (WGS) entry which is preliminary data.</text>
</comment>
<evidence type="ECO:0000313" key="7">
    <source>
        <dbReference type="Proteomes" id="UP000005017"/>
    </source>
</evidence>
<dbReference type="STRING" id="679192.HMPREF9013_0198"/>
<dbReference type="Gene3D" id="3.30.1600.10">
    <property type="entry name" value="SIR2/SIRT2 'Small Domain"/>
    <property type="match status" value="1"/>
</dbReference>
<keyword evidence="4" id="KW-0862">Zinc</keyword>
<dbReference type="InterPro" id="IPR026590">
    <property type="entry name" value="Ssirtuin_cat_dom"/>
</dbReference>
<dbReference type="InterPro" id="IPR026591">
    <property type="entry name" value="Sirtuin_cat_small_dom_sf"/>
</dbReference>
<proteinExistence type="predicted"/>
<evidence type="ECO:0000256" key="1">
    <source>
        <dbReference type="ARBA" id="ARBA00012928"/>
    </source>
</evidence>
<dbReference type="PANTHER" id="PTHR11085">
    <property type="entry name" value="NAD-DEPENDENT PROTEIN DEACYLASE SIRTUIN-5, MITOCHONDRIAL-RELATED"/>
    <property type="match status" value="1"/>
</dbReference>
<organism evidence="6 7">
    <name type="scientific">Bulleidia extructa W1219</name>
    <dbReference type="NCBI Taxonomy" id="679192"/>
    <lineage>
        <taxon>Bacteria</taxon>
        <taxon>Bacillati</taxon>
        <taxon>Bacillota</taxon>
        <taxon>Erysipelotrichia</taxon>
        <taxon>Erysipelotrichales</taxon>
        <taxon>Erysipelotrichaceae</taxon>
        <taxon>Bulleidia</taxon>
    </lineage>
</organism>
<name>D2MNH3_9FIRM</name>
<reference evidence="7" key="1">
    <citation type="submission" date="2009-12" db="EMBL/GenBank/DDBJ databases">
        <title>Sequence of Clostridiales genomosp. BVAB3 str. UPII9-5.</title>
        <authorList>
            <person name="Madupu R."/>
            <person name="Durkin A.S."/>
            <person name="Torralba M."/>
            <person name="Methe B."/>
            <person name="Sutton G.G."/>
            <person name="Strausberg R.L."/>
            <person name="Nelson K.E."/>
        </authorList>
    </citation>
    <scope>NUCLEOTIDE SEQUENCE [LARGE SCALE GENOMIC DNA]</scope>
    <source>
        <strain evidence="7">W1219</strain>
    </source>
</reference>
<dbReference type="GO" id="GO:0017136">
    <property type="term" value="F:histone deacetylase activity, NAD-dependent"/>
    <property type="evidence" value="ECO:0007669"/>
    <property type="project" value="TreeGrafter"/>
</dbReference>
<dbReference type="SUPFAM" id="SSF52467">
    <property type="entry name" value="DHS-like NAD/FAD-binding domain"/>
    <property type="match status" value="1"/>
</dbReference>
<feature type="active site" description="Proton acceptor" evidence="4">
    <location>
        <position position="123"/>
    </location>
</feature>
<keyword evidence="2" id="KW-0808">Transferase</keyword>
<dbReference type="InterPro" id="IPR003000">
    <property type="entry name" value="Sirtuin"/>
</dbReference>
<dbReference type="InterPro" id="IPR050134">
    <property type="entry name" value="NAD-dep_sirtuin_deacylases"/>
</dbReference>
<keyword evidence="7" id="KW-1185">Reference proteome</keyword>
<feature type="binding site" evidence="4">
    <location>
        <position position="134"/>
    </location>
    <ligand>
        <name>Zn(2+)</name>
        <dbReference type="ChEBI" id="CHEBI:29105"/>
    </ligand>
</feature>
<dbReference type="Gene3D" id="3.40.50.1220">
    <property type="entry name" value="TPP-binding domain"/>
    <property type="match status" value="1"/>
</dbReference>
<feature type="binding site" evidence="4">
    <location>
        <position position="131"/>
    </location>
    <ligand>
        <name>Zn(2+)</name>
        <dbReference type="ChEBI" id="CHEBI:29105"/>
    </ligand>
</feature>
<dbReference type="GO" id="GO:0070403">
    <property type="term" value="F:NAD+ binding"/>
    <property type="evidence" value="ECO:0007669"/>
    <property type="project" value="InterPro"/>
</dbReference>
<dbReference type="Proteomes" id="UP000005017">
    <property type="component" value="Unassembled WGS sequence"/>
</dbReference>
<gene>
    <name evidence="6" type="ORF">HMPREF9013_0198</name>
</gene>
<dbReference type="EC" id="2.3.1.286" evidence="1"/>
<dbReference type="NCBIfam" id="NF001752">
    <property type="entry name" value="PRK00481.1-1"/>
    <property type="match status" value="1"/>
</dbReference>
<evidence type="ECO:0000256" key="2">
    <source>
        <dbReference type="ARBA" id="ARBA00022679"/>
    </source>
</evidence>
<evidence type="ECO:0000313" key="6">
    <source>
        <dbReference type="EMBL" id="EFC05995.1"/>
    </source>
</evidence>
<evidence type="ECO:0000256" key="3">
    <source>
        <dbReference type="ARBA" id="ARBA00023027"/>
    </source>
</evidence>
<dbReference type="CDD" id="cd01407">
    <property type="entry name" value="SIR2-fam"/>
    <property type="match status" value="1"/>
</dbReference>
<feature type="binding site" evidence="4">
    <location>
        <position position="155"/>
    </location>
    <ligand>
        <name>Zn(2+)</name>
        <dbReference type="ChEBI" id="CHEBI:29105"/>
    </ligand>
</feature>
<feature type="domain" description="Deacetylase sirtuin-type" evidence="5">
    <location>
        <begin position="1"/>
        <end position="240"/>
    </location>
</feature>
<feature type="binding site" evidence="4">
    <location>
        <position position="152"/>
    </location>
    <ligand>
        <name>Zn(2+)</name>
        <dbReference type="ChEBI" id="CHEBI:29105"/>
    </ligand>
</feature>
<accession>D2MNH3</accession>
<dbReference type="PROSITE" id="PS50305">
    <property type="entry name" value="SIRTUIN"/>
    <property type="match status" value="1"/>
</dbReference>
<evidence type="ECO:0000256" key="4">
    <source>
        <dbReference type="PROSITE-ProRule" id="PRU00236"/>
    </source>
</evidence>